<dbReference type="SMART" id="SM00398">
    <property type="entry name" value="HMG"/>
    <property type="match status" value="1"/>
</dbReference>
<evidence type="ECO:0000256" key="3">
    <source>
        <dbReference type="ARBA" id="ARBA00023242"/>
    </source>
</evidence>
<dbReference type="AlphaFoldDB" id="A0AAP0IBV0"/>
<reference evidence="7 8" key="1">
    <citation type="submission" date="2024-01" db="EMBL/GenBank/DDBJ databases">
        <title>Genome assemblies of Stephania.</title>
        <authorList>
            <person name="Yang L."/>
        </authorList>
    </citation>
    <scope>NUCLEOTIDE SEQUENCE [LARGE SCALE GENOMIC DNA]</scope>
    <source>
        <strain evidence="7">JXDWG</strain>
        <tissue evidence="7">Leaf</tissue>
    </source>
</reference>
<evidence type="ECO:0000256" key="5">
    <source>
        <dbReference type="SAM" id="MobiDB-lite"/>
    </source>
</evidence>
<evidence type="ECO:0000313" key="7">
    <source>
        <dbReference type="EMBL" id="KAK9112469.1"/>
    </source>
</evidence>
<dbReference type="InterPro" id="IPR009071">
    <property type="entry name" value="HMG_box_dom"/>
</dbReference>
<accession>A0AAP0IBV0</accession>
<feature type="region of interest" description="Disordered" evidence="5">
    <location>
        <begin position="169"/>
        <end position="226"/>
    </location>
</feature>
<name>A0AAP0IBV0_9MAGN</name>
<comment type="caution">
    <text evidence="7">The sequence shown here is derived from an EMBL/GenBank/DDBJ whole genome shotgun (WGS) entry which is preliminary data.</text>
</comment>
<feature type="DNA-binding region" description="HMG box" evidence="4">
    <location>
        <begin position="125"/>
        <end position="189"/>
    </location>
</feature>
<feature type="compositionally biased region" description="Basic and acidic residues" evidence="5">
    <location>
        <begin position="169"/>
        <end position="189"/>
    </location>
</feature>
<evidence type="ECO:0000256" key="2">
    <source>
        <dbReference type="ARBA" id="ARBA00023125"/>
    </source>
</evidence>
<feature type="region of interest" description="Disordered" evidence="5">
    <location>
        <begin position="111"/>
        <end position="131"/>
    </location>
</feature>
<dbReference type="EMBL" id="JBBNAG010000008">
    <property type="protein sequence ID" value="KAK9112469.1"/>
    <property type="molecule type" value="Genomic_DNA"/>
</dbReference>
<dbReference type="GO" id="GO:0005634">
    <property type="term" value="C:nucleus"/>
    <property type="evidence" value="ECO:0007669"/>
    <property type="project" value="UniProtKB-SubCell"/>
</dbReference>
<dbReference type="SUPFAM" id="SSF47095">
    <property type="entry name" value="HMG-box"/>
    <property type="match status" value="1"/>
</dbReference>
<evidence type="ECO:0000313" key="8">
    <source>
        <dbReference type="Proteomes" id="UP001419268"/>
    </source>
</evidence>
<dbReference type="Gene3D" id="1.10.30.10">
    <property type="entry name" value="High mobility group box domain"/>
    <property type="match status" value="1"/>
</dbReference>
<dbReference type="InterPro" id="IPR036910">
    <property type="entry name" value="HMG_box_dom_sf"/>
</dbReference>
<organism evidence="7 8">
    <name type="scientific">Stephania cephalantha</name>
    <dbReference type="NCBI Taxonomy" id="152367"/>
    <lineage>
        <taxon>Eukaryota</taxon>
        <taxon>Viridiplantae</taxon>
        <taxon>Streptophyta</taxon>
        <taxon>Embryophyta</taxon>
        <taxon>Tracheophyta</taxon>
        <taxon>Spermatophyta</taxon>
        <taxon>Magnoliopsida</taxon>
        <taxon>Ranunculales</taxon>
        <taxon>Menispermaceae</taxon>
        <taxon>Menispermoideae</taxon>
        <taxon>Cissampelideae</taxon>
        <taxon>Stephania</taxon>
    </lineage>
</organism>
<gene>
    <name evidence="7" type="ORF">Scep_019988</name>
</gene>
<dbReference type="PANTHER" id="PTHR46261:SF18">
    <property type="entry name" value="DNA-BINDING PROTEIN MNB1B"/>
    <property type="match status" value="1"/>
</dbReference>
<dbReference type="InterPro" id="IPR031061">
    <property type="entry name" value="HMGB_plant"/>
</dbReference>
<dbReference type="PROSITE" id="PS50118">
    <property type="entry name" value="HMG_BOX_2"/>
    <property type="match status" value="1"/>
</dbReference>
<feature type="compositionally biased region" description="Basic and acidic residues" evidence="5">
    <location>
        <begin position="115"/>
        <end position="124"/>
    </location>
</feature>
<dbReference type="GO" id="GO:0003677">
    <property type="term" value="F:DNA binding"/>
    <property type="evidence" value="ECO:0007669"/>
    <property type="project" value="UniProtKB-UniRule"/>
</dbReference>
<dbReference type="PANTHER" id="PTHR46261">
    <property type="entry name" value="HIGH MOBILITY GROUP B PROTEIN 4-RELATED"/>
    <property type="match status" value="1"/>
</dbReference>
<comment type="subcellular location">
    <subcellularLocation>
        <location evidence="1">Nucleus</location>
    </subcellularLocation>
</comment>
<evidence type="ECO:0000256" key="1">
    <source>
        <dbReference type="ARBA" id="ARBA00004123"/>
    </source>
</evidence>
<evidence type="ECO:0000259" key="6">
    <source>
        <dbReference type="PROSITE" id="PS50118"/>
    </source>
</evidence>
<keyword evidence="2 4" id="KW-0238">DNA-binding</keyword>
<feature type="compositionally biased region" description="Acidic residues" evidence="5">
    <location>
        <begin position="213"/>
        <end position="226"/>
    </location>
</feature>
<keyword evidence="3 4" id="KW-0539">Nucleus</keyword>
<feature type="domain" description="HMG box" evidence="6">
    <location>
        <begin position="125"/>
        <end position="189"/>
    </location>
</feature>
<proteinExistence type="predicted"/>
<evidence type="ECO:0000256" key="4">
    <source>
        <dbReference type="PROSITE-ProRule" id="PRU00267"/>
    </source>
</evidence>
<sequence>MVMVLEEWFTSAKEGFEKANLVVEIIGWDALIHEGSMPKKLSTTKFLLNYHAGVEDQCGIPQLAKKLNEVIDNFKSSASNYTDPIDCHVIEICARGVRCIALAAKKKAGKRVAKKEKPAKDPNKPKRPPSAFFVFMSESGIALRFSEGFRKTFKEKHPNNKSVAVEKAPYVEKAEKRKTEYNNKMEAYNKKQAGQSDAAEEEGESDKSKSEVNDDEDESGEEDDDE</sequence>
<protein>
    <recommendedName>
        <fullName evidence="6">HMG box domain-containing protein</fullName>
    </recommendedName>
</protein>
<dbReference type="Proteomes" id="UP001419268">
    <property type="component" value="Unassembled WGS sequence"/>
</dbReference>
<keyword evidence="8" id="KW-1185">Reference proteome</keyword>